<accession>A0A0K9Q0S4</accession>
<reference evidence="2" key="1">
    <citation type="journal article" date="2016" name="Nature">
        <title>The genome of the seagrass Zostera marina reveals angiosperm adaptation to the sea.</title>
        <authorList>
            <person name="Olsen J.L."/>
            <person name="Rouze P."/>
            <person name="Verhelst B."/>
            <person name="Lin Y.-C."/>
            <person name="Bayer T."/>
            <person name="Collen J."/>
            <person name="Dattolo E."/>
            <person name="De Paoli E."/>
            <person name="Dittami S."/>
            <person name="Maumus F."/>
            <person name="Michel G."/>
            <person name="Kersting A."/>
            <person name="Lauritano C."/>
            <person name="Lohaus R."/>
            <person name="Toepel M."/>
            <person name="Tonon T."/>
            <person name="Vanneste K."/>
            <person name="Amirebrahimi M."/>
            <person name="Brakel J."/>
            <person name="Bostroem C."/>
            <person name="Chovatia M."/>
            <person name="Grimwood J."/>
            <person name="Jenkins J.W."/>
            <person name="Jueterbock A."/>
            <person name="Mraz A."/>
            <person name="Stam W.T."/>
            <person name="Tice H."/>
            <person name="Bornberg-Bauer E."/>
            <person name="Green P.J."/>
            <person name="Pearson G.A."/>
            <person name="Procaccini G."/>
            <person name="Duarte C.M."/>
            <person name="Schmutz J."/>
            <person name="Reusch T.B.H."/>
            <person name="Van de Peer Y."/>
        </authorList>
    </citation>
    <scope>NUCLEOTIDE SEQUENCE [LARGE SCALE GENOMIC DNA]</scope>
    <source>
        <strain evidence="2">cv. Finnish</strain>
    </source>
</reference>
<name>A0A0K9Q0S4_ZOSMR</name>
<evidence type="ECO:0000313" key="1">
    <source>
        <dbReference type="EMBL" id="KMZ74893.1"/>
    </source>
</evidence>
<organism evidence="1 2">
    <name type="scientific">Zostera marina</name>
    <name type="common">Eelgrass</name>
    <dbReference type="NCBI Taxonomy" id="29655"/>
    <lineage>
        <taxon>Eukaryota</taxon>
        <taxon>Viridiplantae</taxon>
        <taxon>Streptophyta</taxon>
        <taxon>Embryophyta</taxon>
        <taxon>Tracheophyta</taxon>
        <taxon>Spermatophyta</taxon>
        <taxon>Magnoliopsida</taxon>
        <taxon>Liliopsida</taxon>
        <taxon>Zosteraceae</taxon>
        <taxon>Zostera</taxon>
    </lineage>
</organism>
<proteinExistence type="predicted"/>
<gene>
    <name evidence="1" type="ORF">ZOSMA_121G00690</name>
</gene>
<comment type="caution">
    <text evidence="1">The sequence shown here is derived from an EMBL/GenBank/DDBJ whole genome shotgun (WGS) entry which is preliminary data.</text>
</comment>
<sequence length="96" mass="10635">MPSRSLKIAPLSSPNVRVASGLNRYGVLCLNFGEMGKKHLSLSDTPVRRWNTHSRREPRCSAPTMGCSTRSLNVDVQDLMAGVRHDIPPHWSAIVL</sequence>
<dbReference type="Proteomes" id="UP000036987">
    <property type="component" value="Unassembled WGS sequence"/>
</dbReference>
<protein>
    <submittedName>
        <fullName evidence="1">Uncharacterized protein</fullName>
    </submittedName>
</protein>
<keyword evidence="2" id="KW-1185">Reference proteome</keyword>
<dbReference type="EMBL" id="LFYR01000235">
    <property type="protein sequence ID" value="KMZ74893.1"/>
    <property type="molecule type" value="Genomic_DNA"/>
</dbReference>
<dbReference type="AlphaFoldDB" id="A0A0K9Q0S4"/>
<evidence type="ECO:0000313" key="2">
    <source>
        <dbReference type="Proteomes" id="UP000036987"/>
    </source>
</evidence>